<evidence type="ECO:0000313" key="1">
    <source>
        <dbReference type="EMBL" id="QIQ60748.1"/>
    </source>
</evidence>
<proteinExistence type="predicted"/>
<protein>
    <submittedName>
        <fullName evidence="1">Virion structural protein</fullName>
    </submittedName>
</protein>
<keyword evidence="2" id="KW-1185">Reference proteome</keyword>
<evidence type="ECO:0000313" key="2">
    <source>
        <dbReference type="Proteomes" id="UP000509570"/>
    </source>
</evidence>
<organism evidence="1 2">
    <name type="scientific">Stenotrophomonas phage vB_SmaS_BUCT548</name>
    <dbReference type="NCBI Taxonomy" id="2712941"/>
    <lineage>
        <taxon>Viruses</taxon>
        <taxon>Duplodnaviria</taxon>
        <taxon>Heunggongvirae</taxon>
        <taxon>Uroviricota</taxon>
        <taxon>Caudoviricetes</taxon>
        <taxon>Beaumontvirinae</taxon>
        <taxon>Bixiavirus</taxon>
        <taxon>Bixiavirus BUCT548</taxon>
    </lineage>
</organism>
<dbReference type="RefSeq" id="YP_010677213.1">
    <property type="nucleotide sequence ID" value="NC_071019.1"/>
</dbReference>
<dbReference type="EMBL" id="MN937349">
    <property type="protein sequence ID" value="QIQ60748.1"/>
    <property type="molecule type" value="Genomic_DNA"/>
</dbReference>
<reference evidence="1 2" key="1">
    <citation type="submission" date="2020-01" db="EMBL/GenBank/DDBJ databases">
        <authorList>
            <person name="Zhang W."/>
            <person name="Zhang R."/>
            <person name="Hu Y."/>
            <person name="Liu Y."/>
            <person name="Lin W."/>
            <person name="Wang L."/>
            <person name="Li J."/>
            <person name="An X."/>
            <person name="Song L."/>
            <person name="Fan H."/>
            <person name="Shi T."/>
            <person name="Liu H."/>
            <person name="Tong Y."/>
        </authorList>
    </citation>
    <scope>NUCLEOTIDE SEQUENCE [LARGE SCALE GENOMIC DNA]</scope>
</reference>
<name>A0A7D2HFZ2_9CAUD</name>
<accession>A0A7D2HFZ2</accession>
<dbReference type="GeneID" id="77953587"/>
<dbReference type="KEGG" id="vg:77953587"/>
<sequence length="145" mass="15741">MNLSQFAKLMHDRANSLPERVNKVKIEVATAGLFALAQSTPVDTGQAVSNWQVGIGQAVSGVRAAYAPGFDRSTEEVNRNAMLEAARRPLQTAKAGQTIHLTNNLDYIVDLDHGKSPQAPAGAMRPAALVVMRFRVKNAKLFTER</sequence>
<dbReference type="Proteomes" id="UP000509570">
    <property type="component" value="Segment"/>
</dbReference>